<dbReference type="SUPFAM" id="SSF53850">
    <property type="entry name" value="Periplasmic binding protein-like II"/>
    <property type="match status" value="1"/>
</dbReference>
<evidence type="ECO:0000256" key="1">
    <source>
        <dbReference type="SAM" id="SignalP"/>
    </source>
</evidence>
<dbReference type="Pfam" id="PF12010">
    <property type="entry name" value="DUF3502"/>
    <property type="match status" value="1"/>
</dbReference>
<name>A0ABT5WZQ3_9ENTE</name>
<feature type="signal peptide" evidence="1">
    <location>
        <begin position="1"/>
        <end position="22"/>
    </location>
</feature>
<protein>
    <submittedName>
        <fullName evidence="3">ABC transporter substrate-binding protein</fullName>
    </submittedName>
</protein>
<feature type="domain" description="DUF3502" evidence="2">
    <location>
        <begin position="410"/>
        <end position="478"/>
    </location>
</feature>
<dbReference type="PANTHER" id="PTHR43649:SF17">
    <property type="entry name" value="ABC TRANSPORTER SOLUTE BINDING PROTEIN-SUGAR TRANSPORT"/>
    <property type="match status" value="1"/>
</dbReference>
<dbReference type="EMBL" id="JAPDSH010000002">
    <property type="protein sequence ID" value="MDF0479221.1"/>
    <property type="molecule type" value="Genomic_DNA"/>
</dbReference>
<feature type="chain" id="PRO_5047137742" evidence="1">
    <location>
        <begin position="23"/>
        <end position="481"/>
    </location>
</feature>
<proteinExistence type="predicted"/>
<dbReference type="Proteomes" id="UP001147148">
    <property type="component" value="Unassembled WGS sequence"/>
</dbReference>
<dbReference type="InterPro" id="IPR022627">
    <property type="entry name" value="DUF3502"/>
</dbReference>
<sequence length="481" mass="53757">MKKRSKWIGAVTILALSTIVLGACGTSKSSKEKDPTLIWYLANTPQKGTKDVNDKLNEVLKEKKAGYQVSMEFIDVGDYDKKLNIINNSGEEFDIAFTSGWAGNFAKIGTYKDVTDLLPKFAPETNELLSEETIKGTSQNGKLYAVPGVNGQGYKTNAHYLIFNKELVEKYDIPYEKIHSLADAEPYLEMIKEKEPEYIPLNYDKATSVYIPYEIIQRPYAVNYEKGSTEVVNIYEQKDTIEQLKLLRKYYQAGYIPEDAAVKSPDPKAKFFATTGEGFPGADVVWTNGFGTEVVSTPILKPLVSNASSRGSMLSISARSKHPEESMKFINLINTDKEIRNLVGYGIEGTDYKKADDNEIEILPDAKYEVAQFNFGSNVVAYNLKGALDYSTPEFKEIISDYNKTAVTSPILGFTYDSSKLGTESAGISSVLNEYQFALNVGSVDVDKQLEQMNKKFKEAGGDRVKEEIQSQIDDWKKTQK</sequence>
<organism evidence="3 4">
    <name type="scientific">Vagococcus proximus</name>
    <dbReference type="NCBI Taxonomy" id="2991417"/>
    <lineage>
        <taxon>Bacteria</taxon>
        <taxon>Bacillati</taxon>
        <taxon>Bacillota</taxon>
        <taxon>Bacilli</taxon>
        <taxon>Lactobacillales</taxon>
        <taxon>Enterococcaceae</taxon>
        <taxon>Vagococcus</taxon>
    </lineage>
</organism>
<evidence type="ECO:0000313" key="4">
    <source>
        <dbReference type="Proteomes" id="UP001147148"/>
    </source>
</evidence>
<accession>A0ABT5WZQ3</accession>
<keyword evidence="4" id="KW-1185">Reference proteome</keyword>
<dbReference type="RefSeq" id="WP_275470877.1">
    <property type="nucleotide sequence ID" value="NZ_JAPDSH010000002.1"/>
</dbReference>
<reference evidence="3" key="1">
    <citation type="submission" date="2022-10" db="EMBL/GenBank/DDBJ databases">
        <title>Vagococcus sp. isolated from poultry meat.</title>
        <authorList>
            <person name="Johansson P."/>
            <person name="Bjorkroth J."/>
        </authorList>
    </citation>
    <scope>NUCLEOTIDE SEQUENCE</scope>
    <source>
        <strain evidence="3">PNs007</strain>
    </source>
</reference>
<dbReference type="PROSITE" id="PS51257">
    <property type="entry name" value="PROKAR_LIPOPROTEIN"/>
    <property type="match status" value="1"/>
</dbReference>
<gene>
    <name evidence="3" type="ORF">OL233_02875</name>
</gene>
<evidence type="ECO:0000313" key="3">
    <source>
        <dbReference type="EMBL" id="MDF0479221.1"/>
    </source>
</evidence>
<comment type="caution">
    <text evidence="3">The sequence shown here is derived from an EMBL/GenBank/DDBJ whole genome shotgun (WGS) entry which is preliminary data.</text>
</comment>
<dbReference type="PANTHER" id="PTHR43649">
    <property type="entry name" value="ARABINOSE-BINDING PROTEIN-RELATED"/>
    <property type="match status" value="1"/>
</dbReference>
<evidence type="ECO:0000259" key="2">
    <source>
        <dbReference type="Pfam" id="PF12010"/>
    </source>
</evidence>
<dbReference type="Gene3D" id="3.40.190.10">
    <property type="entry name" value="Periplasmic binding protein-like II"/>
    <property type="match status" value="1"/>
</dbReference>
<keyword evidence="1" id="KW-0732">Signal</keyword>
<dbReference type="InterPro" id="IPR050490">
    <property type="entry name" value="Bact_solute-bd_prot1"/>
</dbReference>